<dbReference type="GO" id="GO:2001070">
    <property type="term" value="F:starch binding"/>
    <property type="evidence" value="ECO:0007669"/>
    <property type="project" value="InterPro"/>
</dbReference>
<dbReference type="InterPro" id="IPR013783">
    <property type="entry name" value="Ig-like_fold"/>
</dbReference>
<dbReference type="GO" id="GO:0004556">
    <property type="term" value="F:alpha-amylase activity"/>
    <property type="evidence" value="ECO:0007669"/>
    <property type="project" value="UniProtKB-EC"/>
</dbReference>
<feature type="compositionally biased region" description="Polar residues" evidence="4">
    <location>
        <begin position="221"/>
        <end position="231"/>
    </location>
</feature>
<feature type="region of interest" description="Disordered" evidence="4">
    <location>
        <begin position="215"/>
        <end position="238"/>
    </location>
</feature>
<comment type="caution">
    <text evidence="7">The sequence shown here is derived from an EMBL/GenBank/DDBJ whole genome shotgun (WGS) entry which is preliminary data.</text>
</comment>
<keyword evidence="8" id="KW-1185">Reference proteome</keyword>
<keyword evidence="5" id="KW-0732">Signal</keyword>
<protein>
    <recommendedName>
        <fullName evidence="2">alpha-amylase</fullName>
        <ecNumber evidence="2">3.2.1.1</ecNumber>
    </recommendedName>
    <alternativeName>
        <fullName evidence="3">1,4-alpha-D-glucan glucanohydrolase</fullName>
    </alternativeName>
</protein>
<name>A0A561F1G7_9ACTN</name>
<evidence type="ECO:0000313" key="8">
    <source>
        <dbReference type="Proteomes" id="UP000318416"/>
    </source>
</evidence>
<organism evidence="7 8">
    <name type="scientific">Kitasatospora atroaurantiaca</name>
    <dbReference type="NCBI Taxonomy" id="285545"/>
    <lineage>
        <taxon>Bacteria</taxon>
        <taxon>Bacillati</taxon>
        <taxon>Actinomycetota</taxon>
        <taxon>Actinomycetes</taxon>
        <taxon>Kitasatosporales</taxon>
        <taxon>Streptomycetaceae</taxon>
        <taxon>Kitasatospora</taxon>
    </lineage>
</organism>
<dbReference type="SUPFAM" id="SSF49452">
    <property type="entry name" value="Starch-binding domain-like"/>
    <property type="match status" value="2"/>
</dbReference>
<dbReference type="AlphaFoldDB" id="A0A561F1G7"/>
<dbReference type="GO" id="GO:0005975">
    <property type="term" value="P:carbohydrate metabolic process"/>
    <property type="evidence" value="ECO:0007669"/>
    <property type="project" value="UniProtKB-ARBA"/>
</dbReference>
<evidence type="ECO:0000256" key="4">
    <source>
        <dbReference type="SAM" id="MobiDB-lite"/>
    </source>
</evidence>
<dbReference type="PROSITE" id="PS51166">
    <property type="entry name" value="CBM20"/>
    <property type="match status" value="2"/>
</dbReference>
<evidence type="ECO:0000256" key="3">
    <source>
        <dbReference type="ARBA" id="ARBA00030238"/>
    </source>
</evidence>
<dbReference type="GO" id="GO:0016020">
    <property type="term" value="C:membrane"/>
    <property type="evidence" value="ECO:0007669"/>
    <property type="project" value="TreeGrafter"/>
</dbReference>
<dbReference type="RefSeq" id="WP_145796785.1">
    <property type="nucleotide sequence ID" value="NZ_BAAABR010000039.1"/>
</dbReference>
<dbReference type="InterPro" id="IPR002044">
    <property type="entry name" value="CBM20"/>
</dbReference>
<evidence type="ECO:0000256" key="2">
    <source>
        <dbReference type="ARBA" id="ARBA00012595"/>
    </source>
</evidence>
<dbReference type="PANTHER" id="PTHR15048">
    <property type="entry name" value="STARCH-BINDING DOMAIN-CONTAINING PROTEIN 1"/>
    <property type="match status" value="1"/>
</dbReference>
<evidence type="ECO:0000259" key="6">
    <source>
        <dbReference type="PROSITE" id="PS51166"/>
    </source>
</evidence>
<evidence type="ECO:0000313" key="7">
    <source>
        <dbReference type="EMBL" id="TWE21704.1"/>
    </source>
</evidence>
<dbReference type="EMBL" id="VIVR01000001">
    <property type="protein sequence ID" value="TWE21704.1"/>
    <property type="molecule type" value="Genomic_DNA"/>
</dbReference>
<comment type="catalytic activity">
    <reaction evidence="1">
        <text>Endohydrolysis of (1-&gt;4)-alpha-D-glucosidic linkages in polysaccharides containing three or more (1-&gt;4)-alpha-linked D-glucose units.</text>
        <dbReference type="EC" id="3.2.1.1"/>
    </reaction>
</comment>
<reference evidence="7 8" key="1">
    <citation type="submission" date="2019-06" db="EMBL/GenBank/DDBJ databases">
        <title>Sequencing the genomes of 1000 actinobacteria strains.</title>
        <authorList>
            <person name="Klenk H.-P."/>
        </authorList>
    </citation>
    <scope>NUCLEOTIDE SEQUENCE [LARGE SCALE GENOMIC DNA]</scope>
    <source>
        <strain evidence="7 8">DSM 41649</strain>
    </source>
</reference>
<feature type="chain" id="PRO_5039209897" description="alpha-amylase" evidence="5">
    <location>
        <begin position="30"/>
        <end position="238"/>
    </location>
</feature>
<dbReference type="Proteomes" id="UP000318416">
    <property type="component" value="Unassembled WGS sequence"/>
</dbReference>
<sequence length="238" mass="25112">MIRHAHRALLRTVLVAALAALLLSLPAQVGTARAAESGSSEAAATETFVLGGSPPPGPLYLVGSVAALGNWSPEVAVPLVWSGHTWSVTLSSLPTATTVRYKYLAKDRDGNITWQPGPDQLLTTAAAGTSGSARDTWAGATTPVTTAFTVDATTWYGQNVYVSGSLPALGSWDTDRAVPLASANYPFWSGSTALPPNTAYEYKYFRRNPDGTVEWEPGGNRTATSAPSGSDTYHDVWR</sequence>
<feature type="signal peptide" evidence="5">
    <location>
        <begin position="1"/>
        <end position="29"/>
    </location>
</feature>
<evidence type="ECO:0000256" key="1">
    <source>
        <dbReference type="ARBA" id="ARBA00000548"/>
    </source>
</evidence>
<dbReference type="EC" id="3.2.1.1" evidence="2"/>
<dbReference type="SMART" id="SM01065">
    <property type="entry name" value="CBM_2"/>
    <property type="match status" value="2"/>
</dbReference>
<evidence type="ECO:0000256" key="5">
    <source>
        <dbReference type="SAM" id="SignalP"/>
    </source>
</evidence>
<dbReference type="Gene3D" id="2.60.40.10">
    <property type="entry name" value="Immunoglobulins"/>
    <property type="match status" value="2"/>
</dbReference>
<accession>A0A561F1G7</accession>
<gene>
    <name evidence="7" type="ORF">FB465_6904</name>
</gene>
<feature type="domain" description="CBM20" evidence="6">
    <location>
        <begin position="136"/>
        <end position="238"/>
    </location>
</feature>
<feature type="domain" description="CBM20" evidence="6">
    <location>
        <begin position="38"/>
        <end position="139"/>
    </location>
</feature>
<dbReference type="OrthoDB" id="9805159at2"/>
<dbReference type="Pfam" id="PF00686">
    <property type="entry name" value="CBM_20"/>
    <property type="match status" value="2"/>
</dbReference>
<proteinExistence type="predicted"/>
<dbReference type="InterPro" id="IPR013784">
    <property type="entry name" value="Carb-bd-like_fold"/>
</dbReference>
<dbReference type="PANTHER" id="PTHR15048:SF0">
    <property type="entry name" value="STARCH-BINDING DOMAIN-CONTAINING PROTEIN 1"/>
    <property type="match status" value="1"/>
</dbReference>